<protein>
    <submittedName>
        <fullName evidence="1">Uncharacterized protein</fullName>
    </submittedName>
</protein>
<dbReference type="Proteomes" id="UP000006402">
    <property type="component" value="Unassembled WGS sequence"/>
</dbReference>
<reference evidence="1 2" key="1">
    <citation type="submission" date="2012-04" db="EMBL/GenBank/DDBJ databases">
        <authorList>
            <person name="Weinstock G."/>
            <person name="Sodergren E."/>
            <person name="Lobos E.A."/>
            <person name="Fulton L."/>
            <person name="Fulton R."/>
            <person name="Courtney L."/>
            <person name="Fronick C."/>
            <person name="O'Laughlin M."/>
            <person name="Godfrey J."/>
            <person name="Wilson R.M."/>
            <person name="Miner T."/>
            <person name="Farmer C."/>
            <person name="Delehaunty K."/>
            <person name="Cordes M."/>
            <person name="Minx P."/>
            <person name="Tomlinson C."/>
            <person name="Chen J."/>
            <person name="Wollam A."/>
            <person name="Pepin K.H."/>
            <person name="Bhonagiri V."/>
            <person name="Zhang X."/>
            <person name="Suruliraj S."/>
            <person name="Warren W."/>
            <person name="Mitreva M."/>
            <person name="Mardis E.R."/>
            <person name="Wilson R.K."/>
        </authorList>
    </citation>
    <scope>NUCLEOTIDE SEQUENCE [LARGE SCALE GENOMIC DNA]</scope>
    <source>
        <strain evidence="1 2">R496</strain>
    </source>
</reference>
<evidence type="ECO:0000313" key="1">
    <source>
        <dbReference type="EMBL" id="EJX53661.1"/>
    </source>
</evidence>
<comment type="caution">
    <text evidence="1">The sequence shown here is derived from an EMBL/GenBank/DDBJ whole genome shotgun (WGS) entry which is preliminary data.</text>
</comment>
<dbReference type="EMBL" id="AMAH01000088">
    <property type="protein sequence ID" value="EJX53661.1"/>
    <property type="molecule type" value="Genomic_DNA"/>
</dbReference>
<evidence type="ECO:0000313" key="2">
    <source>
        <dbReference type="Proteomes" id="UP000006402"/>
    </source>
</evidence>
<proteinExistence type="predicted"/>
<gene>
    <name evidence="1" type="ORF">HMPREF1378_01107</name>
</gene>
<sequence length="114" mass="13485">MKKNYFWLFLFIYQIRSGKMRAADLLTILTKSPKKTEYQGVFLAQEQKLVPVTMVQINKANQFIFLFEHGKAPLAMKDIFLFLMKNREKAVYYQSKEELIPLYGVKEIENKVVI</sequence>
<dbReference type="AlphaFoldDB" id="A0AAV3GXG8"/>
<accession>A0AAV3GXG8</accession>
<name>A0AAV3GXG8_ENTFC</name>
<organism evidence="1 2">
    <name type="scientific">Enterococcus faecium R496</name>
    <dbReference type="NCBI Taxonomy" id="1134836"/>
    <lineage>
        <taxon>Bacteria</taxon>
        <taxon>Bacillati</taxon>
        <taxon>Bacillota</taxon>
        <taxon>Bacilli</taxon>
        <taxon>Lactobacillales</taxon>
        <taxon>Enterococcaceae</taxon>
        <taxon>Enterococcus</taxon>
    </lineage>
</organism>